<comment type="caution">
    <text evidence="1">The sequence shown here is derived from an EMBL/GenBank/DDBJ whole genome shotgun (WGS) entry which is preliminary data.</text>
</comment>
<accession>A0A8H7W5H9</accession>
<dbReference type="Proteomes" id="UP000664132">
    <property type="component" value="Unassembled WGS sequence"/>
</dbReference>
<evidence type="ECO:0000313" key="1">
    <source>
        <dbReference type="EMBL" id="KAG4416082.1"/>
    </source>
</evidence>
<proteinExistence type="predicted"/>
<name>A0A8H7W5H9_9HELO</name>
<dbReference type="AlphaFoldDB" id="A0A8H7W5H9"/>
<dbReference type="EMBL" id="JAFJYH010000198">
    <property type="protein sequence ID" value="KAG4416082.1"/>
    <property type="molecule type" value="Genomic_DNA"/>
</dbReference>
<evidence type="ECO:0000313" key="2">
    <source>
        <dbReference type="Proteomes" id="UP000664132"/>
    </source>
</evidence>
<reference evidence="1" key="1">
    <citation type="submission" date="2021-02" db="EMBL/GenBank/DDBJ databases">
        <title>Genome sequence Cadophora malorum strain M34.</title>
        <authorList>
            <person name="Stefanovic E."/>
            <person name="Vu D."/>
            <person name="Scully C."/>
            <person name="Dijksterhuis J."/>
            <person name="Roader J."/>
            <person name="Houbraken J."/>
        </authorList>
    </citation>
    <scope>NUCLEOTIDE SEQUENCE</scope>
    <source>
        <strain evidence="1">M34</strain>
    </source>
</reference>
<protein>
    <submittedName>
        <fullName evidence="1">Uncharacterized protein</fullName>
    </submittedName>
</protein>
<organism evidence="1 2">
    <name type="scientific">Cadophora malorum</name>
    <dbReference type="NCBI Taxonomy" id="108018"/>
    <lineage>
        <taxon>Eukaryota</taxon>
        <taxon>Fungi</taxon>
        <taxon>Dikarya</taxon>
        <taxon>Ascomycota</taxon>
        <taxon>Pezizomycotina</taxon>
        <taxon>Leotiomycetes</taxon>
        <taxon>Helotiales</taxon>
        <taxon>Ploettnerulaceae</taxon>
        <taxon>Cadophora</taxon>
    </lineage>
</organism>
<gene>
    <name evidence="1" type="ORF">IFR04_010785</name>
</gene>
<dbReference type="OrthoDB" id="508139at2759"/>
<sequence length="461" mass="51947">MARADPSSLSSSQGGWVVTLTRNWRTRLASKRDSHRVRIRAVDAADAFYRALGFRRIGGSGCLGLAVDAHHKTHSLTAADDFDPLQPDLMTDSDFIEEENDFYGTEAKAKALKKLEERLPLHHAAVSYIDDECVEFFETFKTANHVDTWVKADRFGNNVLHQDALELKPESVRWLVDNVDGSKVLSSTRDRKGYTPLEALINRLEKQRNTGQHGMMTAVMWDFFQGFNEDAVNCIAVLRDIKVPSEIENLRIKFGCSCGNCTDGFLSPRMGHALLGQAEQNHDFLMMDVDDADQWYELLEHLNEHAGPNIRQEFYINKDLRLEFSHIFDFVATILRAQKVPNSINITDARKSSSESPPVASNLHESAVESVIRIVFDSARDRDQWLGDGMHMYECGEDVELLPECRNDHEFAFVAAMCGIPRLGHPDRMKWHEMESAMSGGAMGDMVQTPGPTSELNGDVR</sequence>
<keyword evidence="2" id="KW-1185">Reference proteome</keyword>